<dbReference type="Proteomes" id="UP000239203">
    <property type="component" value="Unassembled WGS sequence"/>
</dbReference>
<gene>
    <name evidence="1" type="ORF">CLV40_108106</name>
</gene>
<name>A0A2S6GPG5_9PSEU</name>
<accession>A0A2S6GPG5</accession>
<evidence type="ECO:0000313" key="1">
    <source>
        <dbReference type="EMBL" id="PPK67109.1"/>
    </source>
</evidence>
<proteinExistence type="predicted"/>
<keyword evidence="2" id="KW-1185">Reference proteome</keyword>
<reference evidence="1 2" key="1">
    <citation type="submission" date="2018-02" db="EMBL/GenBank/DDBJ databases">
        <title>Genomic Encyclopedia of Archaeal and Bacterial Type Strains, Phase II (KMG-II): from individual species to whole genera.</title>
        <authorList>
            <person name="Goeker M."/>
        </authorList>
    </citation>
    <scope>NUCLEOTIDE SEQUENCE [LARGE SCALE GENOMIC DNA]</scope>
    <source>
        <strain evidence="1 2">YU 961-1</strain>
    </source>
</reference>
<dbReference type="RefSeq" id="WP_104479869.1">
    <property type="nucleotide sequence ID" value="NZ_CP154825.1"/>
</dbReference>
<protein>
    <submittedName>
        <fullName evidence="1">Uncharacterized protein</fullName>
    </submittedName>
</protein>
<dbReference type="AlphaFoldDB" id="A0A2S6GPG5"/>
<organism evidence="1 2">
    <name type="scientific">Actinokineospora auranticolor</name>
    <dbReference type="NCBI Taxonomy" id="155976"/>
    <lineage>
        <taxon>Bacteria</taxon>
        <taxon>Bacillati</taxon>
        <taxon>Actinomycetota</taxon>
        <taxon>Actinomycetes</taxon>
        <taxon>Pseudonocardiales</taxon>
        <taxon>Pseudonocardiaceae</taxon>
        <taxon>Actinokineospora</taxon>
    </lineage>
</organism>
<evidence type="ECO:0000313" key="2">
    <source>
        <dbReference type="Proteomes" id="UP000239203"/>
    </source>
</evidence>
<sequence>MTMSTACYQESTEGALLAALVDIADESVVFHNRLGFRRAGVELTCRQTEVVRALLRRGVAVIESGDHHDTHAPVLLTGTGTALLQRNAR</sequence>
<comment type="caution">
    <text evidence="1">The sequence shown here is derived from an EMBL/GenBank/DDBJ whole genome shotgun (WGS) entry which is preliminary data.</text>
</comment>
<dbReference type="EMBL" id="PTIX01000008">
    <property type="protein sequence ID" value="PPK67109.1"/>
    <property type="molecule type" value="Genomic_DNA"/>
</dbReference>